<dbReference type="InterPro" id="IPR053015">
    <property type="entry name" value="PH_domain-containing_M2"/>
</dbReference>
<sequence>MHIISYFRNMETLYNDIETKFKTYEDTLKKGQSYQDAQMTSSTVSSLSSPVDSGVQMLDSESELTSVMSVSGFVYDTDALPESETIVKNHENIPDTSNSIAINVSRDTATHDTQKNGIKCEAKSSNESTVSAVSRTNNQVNIPDSPTVKQTYQEGTDKYILTAEDTNLFEDDRDKDQVMTKSDIANQNVNCDYKKISTSVPNYFDKFDTRFDVSSNNSHGHKLESKSYSDDVFEMEHPIKASETTDIMNVSLNSYELLDYTLQNTNLNVDAVDMHVSLSEEVNENLKIILNGPTEPVQPSAVLETIPIVAEDDKQAKPFEEQIVFRRQRKKKSKSDTPKKRVSFHEDILNSTKIDDIHINHGFITHEPDVSLSFFQRGFIKRPDVVKGRYSWAAEGDAPYYEKHAPERETKSDIYIHHPRYSSTSSSSTASISSSIDEEDNSNSDENYVRKEPSLKSKPKSSCLKKTKSTRKYIDTKIVQEETNLKKKKSETNLLDTNIFGSLKSILNFSSSVPLAERGVPEGQEDVTVYSSSHDATRRYSFGNLSLKNFETIEIKPAPVNKIHEAKTNLKLTKSEGFYPNYPNVAQNLPANIILCDSNVYEHKGISYSYEYDNFQKNFEKENKPKSSTVYQMILKELNFFRKRAKDEPEVEGEEDFEVINNTSTPSKTDEKIEEVQEPEFKDNKPLLIAHSNQYSSTIKMDWSDNETVSDFSEPQNPRHLSSPKRKVTRTNHYSVSQLYKVPLSDNKDGEQEPVRSLPSLRPSNSKTSLIGRFLRNVTLKKMMDVKAQNKQRGSKRVMSLYVEGIKFNKQNDGLDKELRKEVAAGQIKRRSCESLPDKKMNIQFRKELFRSRLEKLLKVFPVRSAYTTDGDSKPLLVVLTDSTLYIASMRPNSTYCNHFVLPYTELNTILIGPNAQTIHFSNYDNDMQCIISTGCSKVTGDLVGQLEIAIRRDINRPRLPAVKQLSMRDMANLRRAICKQTSVEKRYEIVDEEYYYYSIVNIQDCTSDVEPTPLGPTKEGPLMFKTSESDSSRWETAYFILKQSKRLDLLAGVLYMLSSASQRVPMRVFPLINGSCQGARRILSSHRPHTFQLIVEGKSLLLAAPDEYVASEWLQELIHAASGTYNNRDKNLTQSCSLLMTSDHILTVREAFPCMVNSLLPAKSQHDPIKGTRALSCASIIDLTSFRLPSAEQSWCILEFACREVHEYSGDWILYFSTNSELENFLYTLENLWQYNNENVNKKFELDGNGKNYKGDSFPLTTISENDPISKKCVDVYTSLVGSWPSNTVLLQFM</sequence>
<evidence type="ECO:0000313" key="6">
    <source>
        <dbReference type="Proteomes" id="UP001159042"/>
    </source>
</evidence>
<feature type="compositionally biased region" description="Low complexity" evidence="3">
    <location>
        <begin position="422"/>
        <end position="435"/>
    </location>
</feature>
<keyword evidence="6" id="KW-1185">Reference proteome</keyword>
<dbReference type="GO" id="GO:0019894">
    <property type="term" value="F:kinesin binding"/>
    <property type="evidence" value="ECO:0007669"/>
    <property type="project" value="TreeGrafter"/>
</dbReference>
<dbReference type="Pfam" id="PF23142">
    <property type="entry name" value="PH_PLEKHM2"/>
    <property type="match status" value="1"/>
</dbReference>
<dbReference type="SUPFAM" id="SSF50729">
    <property type="entry name" value="PH domain-like"/>
    <property type="match status" value="1"/>
</dbReference>
<dbReference type="InterPro" id="IPR001849">
    <property type="entry name" value="PH_domain"/>
</dbReference>
<dbReference type="Pfam" id="PF00169">
    <property type="entry name" value="PH"/>
    <property type="match status" value="1"/>
</dbReference>
<proteinExistence type="predicted"/>
<dbReference type="Gene3D" id="2.30.29.30">
    <property type="entry name" value="Pleckstrin-homology domain (PH domain)/Phosphotyrosine-binding domain (PTB)"/>
    <property type="match status" value="1"/>
</dbReference>
<dbReference type="InterPro" id="IPR057288">
    <property type="entry name" value="PH_PLEKHM2"/>
</dbReference>
<dbReference type="GO" id="GO:0010008">
    <property type="term" value="C:endosome membrane"/>
    <property type="evidence" value="ECO:0007669"/>
    <property type="project" value="TreeGrafter"/>
</dbReference>
<accession>A0AAV8W304</accession>
<gene>
    <name evidence="5" type="ORF">NQ315_004823</name>
</gene>
<keyword evidence="2" id="KW-0963">Cytoplasm</keyword>
<dbReference type="CDD" id="cd13309">
    <property type="entry name" value="PH_SKIP"/>
    <property type="match status" value="1"/>
</dbReference>
<comment type="subcellular location">
    <subcellularLocation>
        <location evidence="1">Cytoplasm</location>
    </subcellularLocation>
</comment>
<dbReference type="GO" id="GO:0032418">
    <property type="term" value="P:lysosome localization"/>
    <property type="evidence" value="ECO:0007669"/>
    <property type="project" value="TreeGrafter"/>
</dbReference>
<protein>
    <recommendedName>
        <fullName evidence="4">PH domain-containing protein</fullName>
    </recommendedName>
</protein>
<feature type="compositionally biased region" description="Polar residues" evidence="3">
    <location>
        <begin position="707"/>
        <end position="720"/>
    </location>
</feature>
<feature type="region of interest" description="Disordered" evidence="3">
    <location>
        <begin position="707"/>
        <end position="766"/>
    </location>
</feature>
<evidence type="ECO:0000313" key="5">
    <source>
        <dbReference type="EMBL" id="KAJ8920684.1"/>
    </source>
</evidence>
<reference evidence="5 6" key="1">
    <citation type="journal article" date="2023" name="Insect Mol. Biol.">
        <title>Genome sequencing provides insights into the evolution of gene families encoding plant cell wall-degrading enzymes in longhorned beetles.</title>
        <authorList>
            <person name="Shin N.R."/>
            <person name="Okamura Y."/>
            <person name="Kirsch R."/>
            <person name="Pauchet Y."/>
        </authorList>
    </citation>
    <scope>NUCLEOTIDE SEQUENCE [LARGE SCALE GENOMIC DNA]</scope>
    <source>
        <strain evidence="5">EAD_L_NR</strain>
    </source>
</reference>
<evidence type="ECO:0000259" key="4">
    <source>
        <dbReference type="PROSITE" id="PS50003"/>
    </source>
</evidence>
<dbReference type="InterPro" id="IPR011993">
    <property type="entry name" value="PH-like_dom_sf"/>
</dbReference>
<dbReference type="PANTHER" id="PTHR46556:SF1">
    <property type="entry name" value="PLECKSTRIN HOMOLOGY DOMAIN-CONTAINING FAMILY M MEMBER 2"/>
    <property type="match status" value="1"/>
</dbReference>
<dbReference type="GO" id="GO:0007030">
    <property type="term" value="P:Golgi organization"/>
    <property type="evidence" value="ECO:0007669"/>
    <property type="project" value="TreeGrafter"/>
</dbReference>
<dbReference type="EMBL" id="JANEYG010000013">
    <property type="protein sequence ID" value="KAJ8920684.1"/>
    <property type="molecule type" value="Genomic_DNA"/>
</dbReference>
<feature type="region of interest" description="Disordered" evidence="3">
    <location>
        <begin position="419"/>
        <end position="468"/>
    </location>
</feature>
<dbReference type="Proteomes" id="UP001159042">
    <property type="component" value="Unassembled WGS sequence"/>
</dbReference>
<feature type="compositionally biased region" description="Basic residues" evidence="3">
    <location>
        <begin position="457"/>
        <end position="468"/>
    </location>
</feature>
<dbReference type="PROSITE" id="PS50003">
    <property type="entry name" value="PH_DOMAIN"/>
    <property type="match status" value="1"/>
</dbReference>
<evidence type="ECO:0000256" key="3">
    <source>
        <dbReference type="SAM" id="MobiDB-lite"/>
    </source>
</evidence>
<dbReference type="GO" id="GO:0032880">
    <property type="term" value="P:regulation of protein localization"/>
    <property type="evidence" value="ECO:0007669"/>
    <property type="project" value="TreeGrafter"/>
</dbReference>
<organism evidence="5 6">
    <name type="scientific">Exocentrus adspersus</name>
    <dbReference type="NCBI Taxonomy" id="1586481"/>
    <lineage>
        <taxon>Eukaryota</taxon>
        <taxon>Metazoa</taxon>
        <taxon>Ecdysozoa</taxon>
        <taxon>Arthropoda</taxon>
        <taxon>Hexapoda</taxon>
        <taxon>Insecta</taxon>
        <taxon>Pterygota</taxon>
        <taxon>Neoptera</taxon>
        <taxon>Endopterygota</taxon>
        <taxon>Coleoptera</taxon>
        <taxon>Polyphaga</taxon>
        <taxon>Cucujiformia</taxon>
        <taxon>Chrysomeloidea</taxon>
        <taxon>Cerambycidae</taxon>
        <taxon>Lamiinae</taxon>
        <taxon>Acanthocinini</taxon>
        <taxon>Exocentrus</taxon>
    </lineage>
</organism>
<dbReference type="SMART" id="SM00233">
    <property type="entry name" value="PH"/>
    <property type="match status" value="1"/>
</dbReference>
<feature type="domain" description="PH" evidence="4">
    <location>
        <begin position="1016"/>
        <end position="1123"/>
    </location>
</feature>
<evidence type="ECO:0000256" key="2">
    <source>
        <dbReference type="ARBA" id="ARBA00022490"/>
    </source>
</evidence>
<dbReference type="PANTHER" id="PTHR46556">
    <property type="entry name" value="PLECKSTRIN HOMOLOGY DOMAIN-CONTAINING FAMILY M MEMBER 2"/>
    <property type="match status" value="1"/>
</dbReference>
<evidence type="ECO:0000256" key="1">
    <source>
        <dbReference type="ARBA" id="ARBA00004496"/>
    </source>
</evidence>
<comment type="caution">
    <text evidence="5">The sequence shown here is derived from an EMBL/GenBank/DDBJ whole genome shotgun (WGS) entry which is preliminary data.</text>
</comment>
<name>A0AAV8W304_9CUCU</name>